<organism evidence="9 10">
    <name type="scientific">Psychromicrobium lacuslunae</name>
    <dbReference type="NCBI Taxonomy" id="1618207"/>
    <lineage>
        <taxon>Bacteria</taxon>
        <taxon>Bacillati</taxon>
        <taxon>Actinomycetota</taxon>
        <taxon>Actinomycetes</taxon>
        <taxon>Micrococcales</taxon>
        <taxon>Micrococcaceae</taxon>
        <taxon>Psychromicrobium</taxon>
    </lineage>
</organism>
<dbReference type="GO" id="GO:0033214">
    <property type="term" value="P:siderophore-iron import into cell"/>
    <property type="evidence" value="ECO:0007669"/>
    <property type="project" value="TreeGrafter"/>
</dbReference>
<feature type="transmembrane region" description="Helical" evidence="8">
    <location>
        <begin position="247"/>
        <end position="269"/>
    </location>
</feature>
<feature type="transmembrane region" description="Helical" evidence="8">
    <location>
        <begin position="190"/>
        <end position="209"/>
    </location>
</feature>
<dbReference type="InterPro" id="IPR037294">
    <property type="entry name" value="ABC_BtuC-like"/>
</dbReference>
<dbReference type="Proteomes" id="UP000061839">
    <property type="component" value="Chromosome"/>
</dbReference>
<dbReference type="KEGG" id="ari:UM93_02385"/>
<feature type="transmembrane region" description="Helical" evidence="8">
    <location>
        <begin position="464"/>
        <end position="483"/>
    </location>
</feature>
<dbReference type="CDD" id="cd06550">
    <property type="entry name" value="TM_ABC_iron-siderophores_like"/>
    <property type="match status" value="2"/>
</dbReference>
<comment type="subcellular location">
    <subcellularLocation>
        <location evidence="1">Cell membrane</location>
        <topology evidence="1">Multi-pass membrane protein</topology>
    </subcellularLocation>
</comment>
<feature type="transmembrane region" description="Helical" evidence="8">
    <location>
        <begin position="495"/>
        <end position="515"/>
    </location>
</feature>
<dbReference type="NCBIfam" id="NF007867">
    <property type="entry name" value="PRK10577.1-3"/>
    <property type="match status" value="1"/>
</dbReference>
<evidence type="ECO:0000256" key="4">
    <source>
        <dbReference type="ARBA" id="ARBA00022475"/>
    </source>
</evidence>
<keyword evidence="3" id="KW-0813">Transport</keyword>
<keyword evidence="6 8" id="KW-1133">Transmembrane helix</keyword>
<dbReference type="Gene3D" id="1.10.3470.10">
    <property type="entry name" value="ABC transporter involved in vitamin B12 uptake, BtuC"/>
    <property type="match status" value="2"/>
</dbReference>
<keyword evidence="7 8" id="KW-0472">Membrane</keyword>
<dbReference type="STRING" id="1618207.UM93_02385"/>
<dbReference type="InterPro" id="IPR000522">
    <property type="entry name" value="ABC_transptr_permease_BtuC"/>
</dbReference>
<protein>
    <submittedName>
        <fullName evidence="9">ABC transporter permease</fullName>
    </submittedName>
</protein>
<evidence type="ECO:0000256" key="1">
    <source>
        <dbReference type="ARBA" id="ARBA00004651"/>
    </source>
</evidence>
<feature type="transmembrane region" description="Helical" evidence="8">
    <location>
        <begin position="584"/>
        <end position="614"/>
    </location>
</feature>
<feature type="transmembrane region" description="Helical" evidence="8">
    <location>
        <begin position="356"/>
        <end position="383"/>
    </location>
</feature>
<evidence type="ECO:0000256" key="6">
    <source>
        <dbReference type="ARBA" id="ARBA00022989"/>
    </source>
</evidence>
<comment type="similarity">
    <text evidence="2">Belongs to the binding-protein-dependent transport system permease family. FecCD subfamily.</text>
</comment>
<evidence type="ECO:0000256" key="2">
    <source>
        <dbReference type="ARBA" id="ARBA00007935"/>
    </source>
</evidence>
<evidence type="ECO:0000256" key="5">
    <source>
        <dbReference type="ARBA" id="ARBA00022692"/>
    </source>
</evidence>
<feature type="transmembrane region" description="Helical" evidence="8">
    <location>
        <begin position="626"/>
        <end position="644"/>
    </location>
</feature>
<proteinExistence type="inferred from homology"/>
<evidence type="ECO:0000313" key="10">
    <source>
        <dbReference type="Proteomes" id="UP000061839"/>
    </source>
</evidence>
<accession>A0A0D4C359</accession>
<evidence type="ECO:0000256" key="3">
    <source>
        <dbReference type="ARBA" id="ARBA00022448"/>
    </source>
</evidence>
<feature type="transmembrane region" description="Helical" evidence="8">
    <location>
        <begin position="118"/>
        <end position="137"/>
    </location>
</feature>
<feature type="transmembrane region" description="Helical" evidence="8">
    <location>
        <begin position="310"/>
        <end position="330"/>
    </location>
</feature>
<reference evidence="9 10" key="1">
    <citation type="journal article" date="2015" name="Genome Announc.">
        <title>Complete Genome Sequencing of Protease-Producing Novel Arthrobacter sp. Strain IHBB 11108 Using PacBio Single-Molecule Real-Time Sequencing Technology.</title>
        <authorList>
            <person name="Kiran S."/>
            <person name="Swarnkar M.K."/>
            <person name="Pal M."/>
            <person name="Thakur R."/>
            <person name="Tewari R."/>
            <person name="Singh A.K."/>
            <person name="Gulati A."/>
        </authorList>
    </citation>
    <scope>NUCLEOTIDE SEQUENCE [LARGE SCALE GENOMIC DNA]</scope>
    <source>
        <strain evidence="9 10">IHBB 11108</strain>
    </source>
</reference>
<evidence type="ECO:0000256" key="8">
    <source>
        <dbReference type="SAM" id="Phobius"/>
    </source>
</evidence>
<dbReference type="HOGENOM" id="CLU_013016_7_2_11"/>
<dbReference type="EMBL" id="CP011005">
    <property type="protein sequence ID" value="AJT42811.1"/>
    <property type="molecule type" value="Genomic_DNA"/>
</dbReference>
<dbReference type="AlphaFoldDB" id="A0A0D4C359"/>
<feature type="transmembrane region" description="Helical" evidence="8">
    <location>
        <begin position="439"/>
        <end position="458"/>
    </location>
</feature>
<dbReference type="PANTHER" id="PTHR30472:SF37">
    <property type="entry name" value="FE(3+) DICITRATE TRANSPORT SYSTEM PERMEASE PROTEIN FECD-RELATED"/>
    <property type="match status" value="1"/>
</dbReference>
<dbReference type="PATRIC" id="fig|1618207.4.peg.488"/>
<feature type="transmembrane region" description="Helical" evidence="8">
    <location>
        <begin position="91"/>
        <end position="112"/>
    </location>
</feature>
<feature type="transmembrane region" description="Helical" evidence="8">
    <location>
        <begin position="540"/>
        <end position="558"/>
    </location>
</feature>
<evidence type="ECO:0000313" key="9">
    <source>
        <dbReference type="EMBL" id="AJT42811.1"/>
    </source>
</evidence>
<dbReference type="GO" id="GO:0022857">
    <property type="term" value="F:transmembrane transporter activity"/>
    <property type="evidence" value="ECO:0007669"/>
    <property type="project" value="InterPro"/>
</dbReference>
<feature type="transmembrane region" description="Helical" evidence="8">
    <location>
        <begin position="281"/>
        <end position="304"/>
    </location>
</feature>
<feature type="transmembrane region" description="Helical" evidence="8">
    <location>
        <begin position="146"/>
        <end position="170"/>
    </location>
</feature>
<evidence type="ECO:0000256" key="7">
    <source>
        <dbReference type="ARBA" id="ARBA00023136"/>
    </source>
</evidence>
<dbReference type="PANTHER" id="PTHR30472">
    <property type="entry name" value="FERRIC ENTEROBACTIN TRANSPORT SYSTEM PERMEASE PROTEIN"/>
    <property type="match status" value="1"/>
</dbReference>
<dbReference type="Pfam" id="PF01032">
    <property type="entry name" value="FecCD"/>
    <property type="match status" value="2"/>
</dbReference>
<feature type="transmembrane region" description="Helical" evidence="8">
    <location>
        <begin position="407"/>
        <end position="427"/>
    </location>
</feature>
<keyword evidence="5 8" id="KW-0812">Transmembrane</keyword>
<name>A0A0D4C359_9MICC</name>
<dbReference type="GO" id="GO:0005886">
    <property type="term" value="C:plasma membrane"/>
    <property type="evidence" value="ECO:0007669"/>
    <property type="project" value="UniProtKB-SubCell"/>
</dbReference>
<keyword evidence="10" id="KW-1185">Reference proteome</keyword>
<dbReference type="SUPFAM" id="SSF81345">
    <property type="entry name" value="ABC transporter involved in vitamin B12 uptake, BtuC"/>
    <property type="match status" value="2"/>
</dbReference>
<feature type="transmembrane region" description="Helical" evidence="8">
    <location>
        <begin position="656"/>
        <end position="673"/>
    </location>
</feature>
<feature type="transmembrane region" description="Helical" evidence="8">
    <location>
        <begin position="61"/>
        <end position="79"/>
    </location>
</feature>
<sequence>MGKLSAPSVLVGALILTVLISLVHLTQGSSTVGVGDLFQMLIGNGDQGASDTFFSSRLPRLLAGLVAGVALGAAGALLQSISRNSLASPDTLGVTAGAAFTVTLVAALGIALPVWLGGLVGFLGGLLAAAVVFLLIAGRNTSVTRLVLGGTAVAMALQAATSLLLLLFAQRTIGLFAWGNGSLSQLDLRGVWQVGPIVLIALLLAVLYGHKFDLLALGDDAVTVLGARPGAIRLGGILLAVLLTGASVALCGPLGFVGLSAPAIARLLAAKVPGLVKHRALIPLSALLGAVVVLGADVLIRWIGGVSAGIEIPTGVTTTLVGAVFLIVLARRVKDAGAAGKPSAAKTGRPASRLKFTLMISSASLVLTASVVLGMLGGFTWLLGGDVLNWITGQAPPGVAFALDERFPRVLAAVAAGAALAVAGAVIQSVSRNPLAEPYTTGITAGAGVGVIGLLIVVPTAAPWQVSIVALLGALLAFALVYGLSWRGGIDSARIMLIGVGASAAGGAITTFLLVKADPWNTPLALTWLSGTTYGRSLDQLIPVGVALALLVPLLFLFRREIDVIGLDENTPRIVGIRLEPVRLLTLGVSVLLAASAVSVVGVVGFVGLVAPHIARSLVGSHSVKVLPLAALIGAVLVSVADTIGRTVIAPAQIPAGLIVALIGTPYFVYLLYRTR</sequence>
<keyword evidence="4" id="KW-1003">Cell membrane</keyword>
<gene>
    <name evidence="9" type="ORF">UM93_02385</name>
</gene>